<dbReference type="Proteomes" id="UP001209681">
    <property type="component" value="Unassembled WGS sequence"/>
</dbReference>
<dbReference type="RefSeq" id="WP_265426292.1">
    <property type="nucleotide sequence ID" value="NZ_JAPFPW010000033.1"/>
</dbReference>
<gene>
    <name evidence="1" type="ORF">OOT00_15295</name>
</gene>
<comment type="caution">
    <text evidence="1">The sequence shown here is derived from an EMBL/GenBank/DDBJ whole genome shotgun (WGS) entry which is preliminary data.</text>
</comment>
<sequence>MDLIRLSEDTKKKYRKKFKHKKKYNIMQYEKLIEPIIKTHTNITYDEFANKKKFDNEKLFLLRHDIDHDFETAMLMARWEHKHGLRATYCVLHSAWYYGILQNGEYFHTEDLVWLCRELAGLGHEINFHNNLMTLSLQEKIDVNAVLSGELNFLRSLGLKITGTSSHGDRLCRALNYRNYEIFKEAVGIEFGGQRIVYSSQNNHSARVGVSSMESHGLLYEAYDIAMDAYISDAGGAITTSTEIKQRHNFLKNGQEKAGNVIGILTHPVWWDFD</sequence>
<accession>A0ABT3ND04</accession>
<proteinExistence type="predicted"/>
<organism evidence="1 2">
    <name type="scientific">Desulfobotulus pelophilus</name>
    <dbReference type="NCBI Taxonomy" id="2823377"/>
    <lineage>
        <taxon>Bacteria</taxon>
        <taxon>Pseudomonadati</taxon>
        <taxon>Thermodesulfobacteriota</taxon>
        <taxon>Desulfobacteria</taxon>
        <taxon>Desulfobacterales</taxon>
        <taxon>Desulfobacteraceae</taxon>
        <taxon>Desulfobotulus</taxon>
    </lineage>
</organism>
<keyword evidence="2" id="KW-1185">Reference proteome</keyword>
<reference evidence="1 2" key="1">
    <citation type="submission" date="2022-11" db="EMBL/GenBank/DDBJ databases">
        <title>Desulfobotulus tamanensis H1 sp. nov. - anaerobic, alkaliphilic, sulphate reducing bacterium isolated from terrestrial mud volcano.</title>
        <authorList>
            <person name="Frolova A."/>
            <person name="Merkel A.Y."/>
            <person name="Slobodkin A.I."/>
        </authorList>
    </citation>
    <scope>NUCLEOTIDE SEQUENCE [LARGE SCALE GENOMIC DNA]</scope>
    <source>
        <strain evidence="1 2">H1</strain>
    </source>
</reference>
<protein>
    <submittedName>
        <fullName evidence="1">Uncharacterized protein</fullName>
    </submittedName>
</protein>
<name>A0ABT3ND04_9BACT</name>
<evidence type="ECO:0000313" key="2">
    <source>
        <dbReference type="Proteomes" id="UP001209681"/>
    </source>
</evidence>
<evidence type="ECO:0000313" key="1">
    <source>
        <dbReference type="EMBL" id="MCW7755348.1"/>
    </source>
</evidence>
<dbReference type="EMBL" id="JAPFPW010000033">
    <property type="protein sequence ID" value="MCW7755348.1"/>
    <property type="molecule type" value="Genomic_DNA"/>
</dbReference>